<reference evidence="1" key="1">
    <citation type="journal article" date="2015" name="Nature">
        <title>Complex archaea that bridge the gap between prokaryotes and eukaryotes.</title>
        <authorList>
            <person name="Spang A."/>
            <person name="Saw J.H."/>
            <person name="Jorgensen S.L."/>
            <person name="Zaremba-Niedzwiedzka K."/>
            <person name="Martijn J."/>
            <person name="Lind A.E."/>
            <person name="van Eijk R."/>
            <person name="Schleper C."/>
            <person name="Guy L."/>
            <person name="Ettema T.J."/>
        </authorList>
    </citation>
    <scope>NUCLEOTIDE SEQUENCE</scope>
</reference>
<gene>
    <name evidence="1" type="ORF">LCGC14_1417080</name>
</gene>
<name>A0A0F9JSZ0_9ZZZZ</name>
<accession>A0A0F9JSZ0</accession>
<organism evidence="1">
    <name type="scientific">marine sediment metagenome</name>
    <dbReference type="NCBI Taxonomy" id="412755"/>
    <lineage>
        <taxon>unclassified sequences</taxon>
        <taxon>metagenomes</taxon>
        <taxon>ecological metagenomes</taxon>
    </lineage>
</organism>
<comment type="caution">
    <text evidence="1">The sequence shown here is derived from an EMBL/GenBank/DDBJ whole genome shotgun (WGS) entry which is preliminary data.</text>
</comment>
<evidence type="ECO:0000313" key="1">
    <source>
        <dbReference type="EMBL" id="KKM72783.1"/>
    </source>
</evidence>
<proteinExistence type="predicted"/>
<sequence length="74" mass="8190">MNLFKGCKDGVHKFEARYDKAPADLSAFKKLKGDDVGPVLEKLRHVTYVRDVCVLCGETVERPDATVIPLARSA</sequence>
<dbReference type="AlphaFoldDB" id="A0A0F9JSZ0"/>
<protein>
    <submittedName>
        <fullName evidence="1">Uncharacterized protein</fullName>
    </submittedName>
</protein>
<dbReference type="EMBL" id="LAZR01009406">
    <property type="protein sequence ID" value="KKM72783.1"/>
    <property type="molecule type" value="Genomic_DNA"/>
</dbReference>